<dbReference type="EC" id="2.7.13.3" evidence="2"/>
<dbReference type="InterPro" id="IPR004358">
    <property type="entry name" value="Sig_transdc_His_kin-like_C"/>
</dbReference>
<dbReference type="Gene3D" id="3.30.450.40">
    <property type="match status" value="1"/>
</dbReference>
<dbReference type="InterPro" id="IPR036097">
    <property type="entry name" value="HisK_dim/P_sf"/>
</dbReference>
<protein>
    <recommendedName>
        <fullName evidence="2">histidine kinase</fullName>
        <ecNumber evidence="2">2.7.13.3</ecNumber>
    </recommendedName>
</protein>
<dbReference type="InterPro" id="IPR029016">
    <property type="entry name" value="GAF-like_dom_sf"/>
</dbReference>
<keyword evidence="4" id="KW-0812">Transmembrane</keyword>
<keyword evidence="6" id="KW-0067">ATP-binding</keyword>
<dbReference type="CDD" id="cd00075">
    <property type="entry name" value="HATPase"/>
    <property type="match status" value="1"/>
</dbReference>
<dbReference type="Pfam" id="PF02518">
    <property type="entry name" value="HATPase_c"/>
    <property type="match status" value="1"/>
</dbReference>
<dbReference type="RefSeq" id="WP_330087728.1">
    <property type="nucleotide sequence ID" value="NZ_JAUGZK010000005.1"/>
</dbReference>
<keyword evidence="7" id="KW-1185">Reference proteome</keyword>
<dbReference type="PRINTS" id="PR00344">
    <property type="entry name" value="BCTRLSENSOR"/>
</dbReference>
<feature type="transmembrane region" description="Helical" evidence="4">
    <location>
        <begin position="795"/>
        <end position="815"/>
    </location>
</feature>
<dbReference type="InterPro" id="IPR013783">
    <property type="entry name" value="Ig-like_fold"/>
</dbReference>
<dbReference type="CDD" id="cd00082">
    <property type="entry name" value="HisKA"/>
    <property type="match status" value="1"/>
</dbReference>
<dbReference type="PANTHER" id="PTHR43547:SF2">
    <property type="entry name" value="HYBRID SIGNAL TRANSDUCTION HISTIDINE KINASE C"/>
    <property type="match status" value="1"/>
</dbReference>
<feature type="domain" description="Histidine kinase" evidence="5">
    <location>
        <begin position="1038"/>
        <end position="1269"/>
    </location>
</feature>
<keyword evidence="4" id="KW-1133">Transmembrane helix</keyword>
<dbReference type="SUPFAM" id="SSF47384">
    <property type="entry name" value="Homodimeric domain of signal transducing histidine kinase"/>
    <property type="match status" value="1"/>
</dbReference>
<evidence type="ECO:0000256" key="2">
    <source>
        <dbReference type="ARBA" id="ARBA00012438"/>
    </source>
</evidence>
<comment type="caution">
    <text evidence="6">The sequence shown here is derived from an EMBL/GenBank/DDBJ whole genome shotgun (WGS) entry which is preliminary data.</text>
</comment>
<evidence type="ECO:0000256" key="1">
    <source>
        <dbReference type="ARBA" id="ARBA00000085"/>
    </source>
</evidence>
<evidence type="ECO:0000313" key="6">
    <source>
        <dbReference type="EMBL" id="MEE2024395.1"/>
    </source>
</evidence>
<dbReference type="Gene3D" id="2.60.40.10">
    <property type="entry name" value="Immunoglobulins"/>
    <property type="match status" value="1"/>
</dbReference>
<keyword evidence="4" id="KW-0472">Membrane</keyword>
<dbReference type="InterPro" id="IPR005467">
    <property type="entry name" value="His_kinase_dom"/>
</dbReference>
<dbReference type="Pfam" id="PF07494">
    <property type="entry name" value="Reg_prop"/>
    <property type="match status" value="1"/>
</dbReference>
<keyword evidence="6" id="KW-0547">Nucleotide-binding</keyword>
<dbReference type="SUPFAM" id="SSF55781">
    <property type="entry name" value="GAF domain-like"/>
    <property type="match status" value="1"/>
</dbReference>
<evidence type="ECO:0000259" key="5">
    <source>
        <dbReference type="PROSITE" id="PS50109"/>
    </source>
</evidence>
<dbReference type="Gene3D" id="3.30.565.10">
    <property type="entry name" value="Histidine kinase-like ATPase, C-terminal domain"/>
    <property type="match status" value="1"/>
</dbReference>
<sequence>MRRCRIQALLCHVGLWLLLLCTGFAWSAPQVYSRFIHLNDSVDISPLATRMVQDQHGFLWLGTQHGLYRFDGGDLTRFQADAADSNSLSADWVTSLLLEGTNTLWVGTRYGGLNRLDLTTERFEQLRFAIDTDDATQNEISVLYQDSSGRTWIGTNGAGLFYWDPQLQRILAFELPAEIDGVSTAYINDIWLDDGQQLWLAIGDAPLRTKGTATGGLIRWDLMMQQGQGWHPGNSYLSHDSVTNLAVHPEQGLLIALYGGGLWRMNPLSLQPEPMPMPEAMRRIQTTSIALDAAGNIWVASDGQGLWLYLTASQRWQQFQYHPEFAGGLRNSAITGLYFDAHNALWLLSQSGFSLLGPVAQQVRTLPFGRLDPNLLGAANVFGLKAADEQEVWIANREAGVALFNPLTGKLQRFALPEDANGPTLARAVLKEQDWLWVGTDRGLYRLFPATADWEHQALPGIGGPPTISIFYPDAQGRLWLGSRGAGLYLLDQQRQLLRHYHTGSKQHPLPFDTITSMVMDPEGHFWLGSLDRGLARGDPELTKWQHWRQFDGSEHGLVYNGIQLIYPQNGHIWIRAGNLNHRWLDRTEPPFFQAYPTDESVDAALIEADEFRLLYRMHWLPASRTLLELNLWHGMQDTTWIGAWELYDGMIYRGGSSGMDYFKPQALPKEQPLPAVQLTRFSLFNQTVQPGSSSLLPQALPYLDRLVLRYKEDMFSIRFAAPSLLHQQQLQYRYRLQGFDRDWILTSANERIATYTRLPPAVYQFEVAARLGNGEWQEPALLTIQVLPPWWMTWWFRGLVLAAVIFSFWLWLQLKIRSERAMRRELQHQVDERTLELKAKRDALLASNQDLMLLQQIGREITASLELDLVLSRCHQMLSALIDVHVMVIGLHRPQLQQIEFVFWQENNQQLPSFSIDDQAPDVLAAVCFSRQQEIQISHWDELKPYLGDIPKPLCGEPMESVLYIPLMLNQQVVGVFSIQSPNPNAYSPSQLDLLRTLASTIAIAVVNADTFTRLQQTQQQLVTQEKMASLGGLVAGVAHEINTPLGICVTATSHLKTEFEQLQRAFAEKKLQQSQFNRFLQHMQDGLKILEVNTERAAALVQSFKQVSVDQSADGSREIELGSYLHDVLLSLQPQLKTLACKFELSCPEGIYWHTDAGAVAQIITNLVMNSIKHAFSEVEQPQISLNVSQQGRQLLLHYRDNGLGMDEMSLQRLFEPFYTTKRSLGGTGLGAHIVYNLVTARLKGQIKVSSEPGQGLDYQITLPMDAC</sequence>
<dbReference type="Proteomes" id="UP001339167">
    <property type="component" value="Unassembled WGS sequence"/>
</dbReference>
<dbReference type="InterPro" id="IPR015943">
    <property type="entry name" value="WD40/YVTN_repeat-like_dom_sf"/>
</dbReference>
<dbReference type="SMART" id="SM00387">
    <property type="entry name" value="HATPase_c"/>
    <property type="match status" value="1"/>
</dbReference>
<dbReference type="EMBL" id="JAUGZK010000005">
    <property type="protein sequence ID" value="MEE2024395.1"/>
    <property type="molecule type" value="Genomic_DNA"/>
</dbReference>
<accession>A0ABU7JFX1</accession>
<dbReference type="Gene3D" id="1.10.287.130">
    <property type="match status" value="1"/>
</dbReference>
<gene>
    <name evidence="6" type="ORF">QWF21_09060</name>
</gene>
<keyword evidence="3" id="KW-0597">Phosphoprotein</keyword>
<dbReference type="InterPro" id="IPR036890">
    <property type="entry name" value="HATPase_C_sf"/>
</dbReference>
<organism evidence="6 7">
    <name type="scientific">Alkalimonas mucilaginosa</name>
    <dbReference type="NCBI Taxonomy" id="3057676"/>
    <lineage>
        <taxon>Bacteria</taxon>
        <taxon>Pseudomonadati</taxon>
        <taxon>Pseudomonadota</taxon>
        <taxon>Gammaproteobacteria</taxon>
        <taxon>Alkalimonas</taxon>
    </lineage>
</organism>
<dbReference type="Gene3D" id="2.130.10.10">
    <property type="entry name" value="YVTN repeat-like/Quinoprotein amine dehydrogenase"/>
    <property type="match status" value="3"/>
</dbReference>
<dbReference type="SUPFAM" id="SSF55874">
    <property type="entry name" value="ATPase domain of HSP90 chaperone/DNA topoisomerase II/histidine kinase"/>
    <property type="match status" value="1"/>
</dbReference>
<comment type="catalytic activity">
    <reaction evidence="1">
        <text>ATP + protein L-histidine = ADP + protein N-phospho-L-histidine.</text>
        <dbReference type="EC" id="2.7.13.3"/>
    </reaction>
</comment>
<dbReference type="InterPro" id="IPR003661">
    <property type="entry name" value="HisK_dim/P_dom"/>
</dbReference>
<dbReference type="InterPro" id="IPR011110">
    <property type="entry name" value="Reg_prop"/>
</dbReference>
<reference evidence="6 7" key="1">
    <citation type="submission" date="2023-06" db="EMBL/GenBank/DDBJ databases">
        <title>Alkalimonas sp., MEB004 an alkaliphilic bacterium isolated from Lonar Lake, India.</title>
        <authorList>
            <person name="Joshi A."/>
            <person name="Thite S."/>
        </authorList>
    </citation>
    <scope>NUCLEOTIDE SEQUENCE [LARGE SCALE GENOMIC DNA]</scope>
    <source>
        <strain evidence="6 7">MEB004</strain>
    </source>
</reference>
<evidence type="ECO:0000313" key="7">
    <source>
        <dbReference type="Proteomes" id="UP001339167"/>
    </source>
</evidence>
<dbReference type="SMART" id="SM00065">
    <property type="entry name" value="GAF"/>
    <property type="match status" value="1"/>
</dbReference>
<dbReference type="InterPro" id="IPR011123">
    <property type="entry name" value="Y_Y_Y"/>
</dbReference>
<dbReference type="Pfam" id="PF07495">
    <property type="entry name" value="Y_Y_Y"/>
    <property type="match status" value="1"/>
</dbReference>
<dbReference type="InterPro" id="IPR003018">
    <property type="entry name" value="GAF"/>
</dbReference>
<evidence type="ECO:0000256" key="3">
    <source>
        <dbReference type="ARBA" id="ARBA00022553"/>
    </source>
</evidence>
<proteinExistence type="predicted"/>
<evidence type="ECO:0000256" key="4">
    <source>
        <dbReference type="SAM" id="Phobius"/>
    </source>
</evidence>
<dbReference type="PANTHER" id="PTHR43547">
    <property type="entry name" value="TWO-COMPONENT HISTIDINE KINASE"/>
    <property type="match status" value="1"/>
</dbReference>
<dbReference type="SUPFAM" id="SSF50998">
    <property type="entry name" value="Quinoprotein alcohol dehydrogenase-like"/>
    <property type="match status" value="1"/>
</dbReference>
<dbReference type="Pfam" id="PF13185">
    <property type="entry name" value="GAF_2"/>
    <property type="match status" value="1"/>
</dbReference>
<name>A0ABU7JFX1_9GAMM</name>
<dbReference type="InterPro" id="IPR003594">
    <property type="entry name" value="HATPase_dom"/>
</dbReference>
<dbReference type="PROSITE" id="PS50109">
    <property type="entry name" value="HIS_KIN"/>
    <property type="match status" value="1"/>
</dbReference>
<dbReference type="GO" id="GO:0005524">
    <property type="term" value="F:ATP binding"/>
    <property type="evidence" value="ECO:0007669"/>
    <property type="project" value="UniProtKB-KW"/>
</dbReference>
<dbReference type="SUPFAM" id="SSF101898">
    <property type="entry name" value="NHL repeat"/>
    <property type="match status" value="1"/>
</dbReference>
<dbReference type="InterPro" id="IPR011047">
    <property type="entry name" value="Quinoprotein_ADH-like_sf"/>
</dbReference>